<evidence type="ECO:0000313" key="2">
    <source>
        <dbReference type="Proteomes" id="UP001634007"/>
    </source>
</evidence>
<dbReference type="EMBL" id="JBJKBG010000002">
    <property type="protein sequence ID" value="KAL3749122.1"/>
    <property type="molecule type" value="Genomic_DNA"/>
</dbReference>
<sequence>MAIHTTLSFSELPSPKIPPFSSISHSPALLISSRIRRNSSNLVARHRRRARRKNRRLPPGNDMSTAVQMPAAPRRWDEDHDRLLNSMGKFHCVGFFLPNDCFRQFTPIMDAFVLSLRNLWCLIERRWKMMLEFRMFVW</sequence>
<protein>
    <submittedName>
        <fullName evidence="1">Uncharacterized protein</fullName>
    </submittedName>
</protein>
<dbReference type="AlphaFoldDB" id="A0ABD3LH18"/>
<keyword evidence="2" id="KW-1185">Reference proteome</keyword>
<gene>
    <name evidence="1" type="ORF">ACJRO7_010248</name>
</gene>
<name>A0ABD3LH18_EUCGL</name>
<dbReference type="Proteomes" id="UP001634007">
    <property type="component" value="Unassembled WGS sequence"/>
</dbReference>
<proteinExistence type="predicted"/>
<comment type="caution">
    <text evidence="1">The sequence shown here is derived from an EMBL/GenBank/DDBJ whole genome shotgun (WGS) entry which is preliminary data.</text>
</comment>
<accession>A0ABD3LH18</accession>
<organism evidence="1 2">
    <name type="scientific">Eucalyptus globulus</name>
    <name type="common">Tasmanian blue gum</name>
    <dbReference type="NCBI Taxonomy" id="34317"/>
    <lineage>
        <taxon>Eukaryota</taxon>
        <taxon>Viridiplantae</taxon>
        <taxon>Streptophyta</taxon>
        <taxon>Embryophyta</taxon>
        <taxon>Tracheophyta</taxon>
        <taxon>Spermatophyta</taxon>
        <taxon>Magnoliopsida</taxon>
        <taxon>eudicotyledons</taxon>
        <taxon>Gunneridae</taxon>
        <taxon>Pentapetalae</taxon>
        <taxon>rosids</taxon>
        <taxon>malvids</taxon>
        <taxon>Myrtales</taxon>
        <taxon>Myrtaceae</taxon>
        <taxon>Myrtoideae</taxon>
        <taxon>Eucalypteae</taxon>
        <taxon>Eucalyptus</taxon>
    </lineage>
</organism>
<reference evidence="1 2" key="1">
    <citation type="submission" date="2024-11" db="EMBL/GenBank/DDBJ databases">
        <title>Chromosome-level genome assembly of Eucalyptus globulus Labill. provides insights into its genome evolution.</title>
        <authorList>
            <person name="Li X."/>
        </authorList>
    </citation>
    <scope>NUCLEOTIDE SEQUENCE [LARGE SCALE GENOMIC DNA]</scope>
    <source>
        <strain evidence="1">CL2024</strain>
        <tissue evidence="1">Fresh tender leaves</tissue>
    </source>
</reference>
<evidence type="ECO:0000313" key="1">
    <source>
        <dbReference type="EMBL" id="KAL3749122.1"/>
    </source>
</evidence>